<feature type="compositionally biased region" description="Basic residues" evidence="1">
    <location>
        <begin position="241"/>
        <end position="250"/>
    </location>
</feature>
<feature type="region of interest" description="Disordered" evidence="1">
    <location>
        <begin position="67"/>
        <end position="297"/>
    </location>
</feature>
<dbReference type="AlphaFoldDB" id="U4LNM7"/>
<evidence type="ECO:0000313" key="3">
    <source>
        <dbReference type="EMBL" id="CCX16174.1"/>
    </source>
</evidence>
<feature type="region of interest" description="Disordered" evidence="1">
    <location>
        <begin position="485"/>
        <end position="541"/>
    </location>
</feature>
<evidence type="ECO:0000256" key="1">
    <source>
        <dbReference type="SAM" id="MobiDB-lite"/>
    </source>
</evidence>
<feature type="compositionally biased region" description="Basic and acidic residues" evidence="1">
    <location>
        <begin position="114"/>
        <end position="123"/>
    </location>
</feature>
<evidence type="ECO:0000313" key="4">
    <source>
        <dbReference type="Proteomes" id="UP000018144"/>
    </source>
</evidence>
<protein>
    <submittedName>
        <fullName evidence="3">Similar to Putative aminoacrylate hydrolase RutD acc. no. Q7CWX3</fullName>
    </submittedName>
</protein>
<name>U4LNM7_PYROM</name>
<accession>U4LNM7</accession>
<dbReference type="GO" id="GO:0016787">
    <property type="term" value="F:hydrolase activity"/>
    <property type="evidence" value="ECO:0007669"/>
    <property type="project" value="UniProtKB-KW"/>
</dbReference>
<feature type="compositionally biased region" description="Basic and acidic residues" evidence="1">
    <location>
        <begin position="142"/>
        <end position="151"/>
    </location>
</feature>
<dbReference type="OrthoDB" id="435520at2759"/>
<dbReference type="PANTHER" id="PTHR43433:SF10">
    <property type="entry name" value="AB HYDROLASE-1 DOMAIN-CONTAINING PROTEIN"/>
    <property type="match status" value="1"/>
</dbReference>
<dbReference type="Gene3D" id="3.40.50.1820">
    <property type="entry name" value="alpha/beta hydrolase"/>
    <property type="match status" value="1"/>
</dbReference>
<dbReference type="Pfam" id="PF00561">
    <property type="entry name" value="Abhydrolase_1"/>
    <property type="match status" value="1"/>
</dbReference>
<dbReference type="OMA" id="ETTHHER"/>
<feature type="compositionally biased region" description="Polar residues" evidence="1">
    <location>
        <begin position="128"/>
        <end position="141"/>
    </location>
</feature>
<evidence type="ECO:0000259" key="2">
    <source>
        <dbReference type="Pfam" id="PF00561"/>
    </source>
</evidence>
<organism evidence="3 4">
    <name type="scientific">Pyronema omphalodes (strain CBS 100304)</name>
    <name type="common">Pyronema confluens</name>
    <dbReference type="NCBI Taxonomy" id="1076935"/>
    <lineage>
        <taxon>Eukaryota</taxon>
        <taxon>Fungi</taxon>
        <taxon>Dikarya</taxon>
        <taxon>Ascomycota</taxon>
        <taxon>Pezizomycotina</taxon>
        <taxon>Pezizomycetes</taxon>
        <taxon>Pezizales</taxon>
        <taxon>Pyronemataceae</taxon>
        <taxon>Pyronema</taxon>
    </lineage>
</organism>
<gene>
    <name evidence="3" type="ORF">PCON_02705</name>
</gene>
<feature type="compositionally biased region" description="Basic and acidic residues" evidence="1">
    <location>
        <begin position="178"/>
        <end position="190"/>
    </location>
</feature>
<dbReference type="InterPro" id="IPR050471">
    <property type="entry name" value="AB_hydrolase"/>
</dbReference>
<dbReference type="Proteomes" id="UP000018144">
    <property type="component" value="Unassembled WGS sequence"/>
</dbReference>
<reference evidence="3 4" key="1">
    <citation type="journal article" date="2013" name="PLoS Genet.">
        <title>The genome and development-dependent transcriptomes of Pyronema confluens: a window into fungal evolution.</title>
        <authorList>
            <person name="Traeger S."/>
            <person name="Altegoer F."/>
            <person name="Freitag M."/>
            <person name="Gabaldon T."/>
            <person name="Kempken F."/>
            <person name="Kumar A."/>
            <person name="Marcet-Houben M."/>
            <person name="Poggeler S."/>
            <person name="Stajich J.E."/>
            <person name="Nowrousian M."/>
        </authorList>
    </citation>
    <scope>NUCLEOTIDE SEQUENCE [LARGE SCALE GENOMIC DNA]</scope>
    <source>
        <strain evidence="4">CBS 100304</strain>
        <tissue evidence="3">Vegetative mycelium</tissue>
    </source>
</reference>
<dbReference type="eggNOG" id="ENOG502QTP8">
    <property type="taxonomic scope" value="Eukaryota"/>
</dbReference>
<feature type="compositionally biased region" description="Low complexity" evidence="1">
    <location>
        <begin position="485"/>
        <end position="497"/>
    </location>
</feature>
<dbReference type="PANTHER" id="PTHR43433">
    <property type="entry name" value="HYDROLASE, ALPHA/BETA FOLD FAMILY PROTEIN"/>
    <property type="match status" value="1"/>
</dbReference>
<feature type="domain" description="AB hydrolase-1" evidence="2">
    <location>
        <begin position="356"/>
        <end position="443"/>
    </location>
</feature>
<dbReference type="InterPro" id="IPR000073">
    <property type="entry name" value="AB_hydrolase_1"/>
</dbReference>
<dbReference type="SUPFAM" id="SSF53474">
    <property type="entry name" value="alpha/beta-Hydrolases"/>
    <property type="match status" value="1"/>
</dbReference>
<sequence length="685" mass="75119">MLSTTAASPEVINSLVDQLSKLQPSPLHNPFLYGSLAPVPAEPEPIPDTVIADYLHPDDAAMAPVVRTSKPPSGYSSHTKNDSLHCHSRRSSLHSGLGVNGNIPDYVRTYMNRPPEHERRPSRDSAVSVGNASTSRLSYNSSRERVRNERERRHRDKDRASTGMGMGDFLQRSSSLGKGDRSPKQEREPEPNAQTGKTLYNSPIGSPVFTSTSLTEEEDGGGPAPAPNLPSYREPIPSAKTSKRRSKGYPKRSDSLPSRNKRRHSSDQYVGVTGIHQPTSPIRPSFQEAERPSSADSVDDAVDAYLCSPRLTQKIRMPTSGRTVSFSEVGDPQGFAVFVCVGMGLTRYVTAFYDELALTLGLRLITPDRPGVGESDPVDETEQAVLNWPDDVLYICQALKITKFSILAHSAGAIYALATALRMPGHIRGKIHLLAPWIPPSQMESVVSTGDNKEKAGSIPTSQRILRALPTPILKAANSSFMSATSSSLTTSLPRTAASRRKNRRSVTPAPPAARDAAKRDTLINSSNPEPSEPSEPTPEQVEASLMLAAIAAAQEKERQTSYDERLTSAIWSLSTRNANPAVDLLVCLERNRQVGFRYVDIVREVVIHHGVRDTRVPVENVKWLGKTMRRCEVRILPTEGHGLMASAMVMGGVLEEIANEWKDWRKVVEGRQVEGGGRERRWAD</sequence>
<dbReference type="InterPro" id="IPR029058">
    <property type="entry name" value="AB_hydrolase_fold"/>
</dbReference>
<proteinExistence type="predicted"/>
<keyword evidence="3" id="KW-0378">Hydrolase</keyword>
<feature type="compositionally biased region" description="Polar residues" evidence="1">
    <location>
        <begin position="192"/>
        <end position="214"/>
    </location>
</feature>
<dbReference type="STRING" id="1076935.U4LNM7"/>
<keyword evidence="4" id="KW-1185">Reference proteome</keyword>
<dbReference type="EMBL" id="HF936318">
    <property type="protein sequence ID" value="CCX16174.1"/>
    <property type="molecule type" value="Genomic_DNA"/>
</dbReference>